<dbReference type="EMBL" id="FMVN01000001">
    <property type="protein sequence ID" value="SCX82919.1"/>
    <property type="molecule type" value="Genomic_DNA"/>
</dbReference>
<organism evidence="1 3">
    <name type="scientific">Legionella micdadei</name>
    <name type="common">Tatlockia micdadei</name>
    <dbReference type="NCBI Taxonomy" id="451"/>
    <lineage>
        <taxon>Bacteria</taxon>
        <taxon>Pseudomonadati</taxon>
        <taxon>Pseudomonadota</taxon>
        <taxon>Gammaproteobacteria</taxon>
        <taxon>Legionellales</taxon>
        <taxon>Legionellaceae</taxon>
        <taxon>Legionella</taxon>
    </lineage>
</organism>
<evidence type="ECO:0000313" key="2">
    <source>
        <dbReference type="EMBL" id="SCX82919.1"/>
    </source>
</evidence>
<evidence type="ECO:0000313" key="3">
    <source>
        <dbReference type="Proteomes" id="UP000032414"/>
    </source>
</evidence>
<evidence type="ECO:0000313" key="1">
    <source>
        <dbReference type="EMBL" id="CEG60597.1"/>
    </source>
</evidence>
<accession>A0A098GF20</accession>
<name>A0A098GF20_LEGMI</name>
<reference evidence="1" key="1">
    <citation type="submission" date="2014-09" db="EMBL/GenBank/DDBJ databases">
        <authorList>
            <person name="GOMEZ-VALERO Laura"/>
        </authorList>
    </citation>
    <scope>NUCLEOTIDE SEQUENCE</scope>
    <source>
        <strain evidence="1">ATCC33218</strain>
    </source>
</reference>
<dbReference type="KEGG" id="tmc:LMI_1290"/>
<dbReference type="AlphaFoldDB" id="A0A098GF20"/>
<evidence type="ECO:0000313" key="4">
    <source>
        <dbReference type="Proteomes" id="UP000182998"/>
    </source>
</evidence>
<reference evidence="2 4" key="3">
    <citation type="submission" date="2016-10" db="EMBL/GenBank/DDBJ databases">
        <authorList>
            <person name="Varghese N."/>
            <person name="Submissions S."/>
        </authorList>
    </citation>
    <scope>NUCLEOTIDE SEQUENCE [LARGE SCALE GENOMIC DNA]</scope>
    <source>
        <strain evidence="2 4">ATCC 33218</strain>
    </source>
</reference>
<dbReference type="STRING" id="451.B6N58_09085"/>
<dbReference type="HOGENOM" id="CLU_1270990_0_0_6"/>
<dbReference type="OrthoDB" id="5642007at2"/>
<dbReference type="RefSeq" id="WP_045098988.1">
    <property type="nucleotide sequence ID" value="NZ_CP020614.1"/>
</dbReference>
<reference evidence="3" key="2">
    <citation type="submission" date="2014-09" db="EMBL/GenBank/DDBJ databases">
        <authorList>
            <person name="Gomez-Valero L."/>
        </authorList>
    </citation>
    <scope>NUCLEOTIDE SEQUENCE [LARGE SCALE GENOMIC DNA]</scope>
    <source>
        <strain evidence="3">ATCC33218</strain>
    </source>
</reference>
<protein>
    <submittedName>
        <fullName evidence="1">Uncharacterized protein</fullName>
    </submittedName>
</protein>
<proteinExistence type="predicted"/>
<dbReference type="EMBL" id="LN614830">
    <property type="protein sequence ID" value="CEG60597.1"/>
    <property type="molecule type" value="Genomic_DNA"/>
</dbReference>
<dbReference type="Proteomes" id="UP000032414">
    <property type="component" value="Chromosome I"/>
</dbReference>
<sequence length="217" mass="25593">MQSSQWEIIILKPTRVFLSFLASQLPDVELPELRLLQVDNTAYVINKYDNDEDTLNEIENHFAAMFRHEIRRWLGEKANNNIEGTFLDFLCCFKFELHSHIVLMESSLSQGRQLLRVKPRSVLLKWLKSAVEERAEFADVLERINLSHLAENATVVVKNFSNLTDIEPFLNHHYPLIFEAEMSRMCDKAEEWPLVDSYQTFKRYFSIETHTQLIHLH</sequence>
<keyword evidence="4" id="KW-1185">Reference proteome</keyword>
<dbReference type="PATRIC" id="fig|451.8.peg.1704"/>
<dbReference type="Proteomes" id="UP000182998">
    <property type="component" value="Unassembled WGS sequence"/>
</dbReference>
<gene>
    <name evidence="1" type="ORF">LMI_1290</name>
    <name evidence="2" type="ORF">SAMN02982997_00179</name>
</gene>